<reference evidence="1" key="1">
    <citation type="submission" date="2015-07" db="EMBL/GenBank/DDBJ databases">
        <title>Adaptation to a free-living lifestyle via gene acquisitions in the diplomonad Trepomonas sp. PC1.</title>
        <authorList>
            <person name="Xu F."/>
            <person name="Jerlstrom-Hultqvist J."/>
            <person name="Kolisko M."/>
            <person name="Simpson A.G.B."/>
            <person name="Roger A.J."/>
            <person name="Svard S.G."/>
            <person name="Andersson J.O."/>
        </authorList>
    </citation>
    <scope>NUCLEOTIDE SEQUENCE</scope>
    <source>
        <strain evidence="1">PC1</strain>
    </source>
</reference>
<accession>A0A146KJ62</accession>
<evidence type="ECO:0000313" key="1">
    <source>
        <dbReference type="EMBL" id="JAP96208.1"/>
    </source>
</evidence>
<feature type="non-terminal residue" evidence="1">
    <location>
        <position position="476"/>
    </location>
</feature>
<dbReference type="EMBL" id="GDID01000398">
    <property type="protein sequence ID" value="JAP96208.1"/>
    <property type="molecule type" value="Transcribed_RNA"/>
</dbReference>
<organism evidence="1">
    <name type="scientific">Trepomonas sp. PC1</name>
    <dbReference type="NCBI Taxonomy" id="1076344"/>
    <lineage>
        <taxon>Eukaryota</taxon>
        <taxon>Metamonada</taxon>
        <taxon>Diplomonadida</taxon>
        <taxon>Hexamitidae</taxon>
        <taxon>Hexamitinae</taxon>
        <taxon>Trepomonas</taxon>
    </lineage>
</organism>
<sequence>KILNIQPLQEGEQLVNAQKIQEQYEQISIPHQPTFQQTTPSTIIEYQFHPNSSFTQSIKIYTPYSQLAADELKQLINKTFQHIRPIQYPPISEYFYYSYMLKQDGIPIKYSYEQICEIVDLASRYDRNFTVVSDKLKKSSLDAIQCMEAFGIYCMMINVDNQTQQVKESVRQFKEQIMQNEVTSRALQAEFEYQLSHKETECCFSPLRLLHERFKVINEQLAQERMTINESQLPKTDFSQLVIEKRIQPPKHSMFNVQQQQQKTVPTQKKKEQFQPLAYQQQLLKTMQVETEEIYPNQTQQDISASGLKQLASQKSFQSVFNTVDYKVLDCYKINQDALSEYLYGASPEFTEDTRKATEYYIPLGRILINQDLNTVPPFQGHCEFDFADEKYANSCVNFGTRYGMVENNLDDYSRMKDKFKEIKSIEVKECRGKTDLIGKIRNDLEKKTCDLKYLFQLEKIIQRGKEEKEKRETKE</sequence>
<proteinExistence type="predicted"/>
<dbReference type="AlphaFoldDB" id="A0A146KJ62"/>
<protein>
    <submittedName>
        <fullName evidence="1">Uncharacterized protein</fullName>
    </submittedName>
</protein>
<feature type="non-terminal residue" evidence="1">
    <location>
        <position position="1"/>
    </location>
</feature>
<name>A0A146KJ62_9EUKA</name>
<gene>
    <name evidence="1" type="ORF">TPC1_10529</name>
</gene>